<dbReference type="AlphaFoldDB" id="A0A518GME8"/>
<name>A0A518GME8_9PLAN</name>
<sequence length="55" mass="6016">MSQVFAATVYPAMTYIAEISSQYAESLPIRSKNAQSPCKFLCLLATVRCVVTILS</sequence>
<accession>A0A518GME8</accession>
<keyword evidence="2" id="KW-1185">Reference proteome</keyword>
<reference evidence="1 2" key="1">
    <citation type="submission" date="2019-02" db="EMBL/GenBank/DDBJ databases">
        <title>Deep-cultivation of Planctomycetes and their phenomic and genomic characterization uncovers novel biology.</title>
        <authorList>
            <person name="Wiegand S."/>
            <person name="Jogler M."/>
            <person name="Boedeker C."/>
            <person name="Pinto D."/>
            <person name="Vollmers J."/>
            <person name="Rivas-Marin E."/>
            <person name="Kohn T."/>
            <person name="Peeters S.H."/>
            <person name="Heuer A."/>
            <person name="Rast P."/>
            <person name="Oberbeckmann S."/>
            <person name="Bunk B."/>
            <person name="Jeske O."/>
            <person name="Meyerdierks A."/>
            <person name="Storesund J.E."/>
            <person name="Kallscheuer N."/>
            <person name="Luecker S."/>
            <person name="Lage O.M."/>
            <person name="Pohl T."/>
            <person name="Merkel B.J."/>
            <person name="Hornburger P."/>
            <person name="Mueller R.-W."/>
            <person name="Bruemmer F."/>
            <person name="Labrenz M."/>
            <person name="Spormann A.M."/>
            <person name="Op den Camp H."/>
            <person name="Overmann J."/>
            <person name="Amann R."/>
            <person name="Jetten M.S.M."/>
            <person name="Mascher T."/>
            <person name="Medema M.H."/>
            <person name="Devos D.P."/>
            <person name="Kaster A.-K."/>
            <person name="Ovreas L."/>
            <person name="Rohde M."/>
            <person name="Galperin M.Y."/>
            <person name="Jogler C."/>
        </authorList>
    </citation>
    <scope>NUCLEOTIDE SEQUENCE [LARGE SCALE GENOMIC DNA]</scope>
    <source>
        <strain evidence="1 2">Spb1</strain>
    </source>
</reference>
<proteinExistence type="predicted"/>
<organism evidence="1 2">
    <name type="scientific">Planctopirus ephydatiae</name>
    <dbReference type="NCBI Taxonomy" id="2528019"/>
    <lineage>
        <taxon>Bacteria</taxon>
        <taxon>Pseudomonadati</taxon>
        <taxon>Planctomycetota</taxon>
        <taxon>Planctomycetia</taxon>
        <taxon>Planctomycetales</taxon>
        <taxon>Planctomycetaceae</taxon>
        <taxon>Planctopirus</taxon>
    </lineage>
</organism>
<dbReference type="Proteomes" id="UP000315349">
    <property type="component" value="Chromosome"/>
</dbReference>
<dbReference type="KEGG" id="peh:Spb1_15140"/>
<protein>
    <submittedName>
        <fullName evidence="1">Uncharacterized protein</fullName>
    </submittedName>
</protein>
<dbReference type="EMBL" id="CP036299">
    <property type="protein sequence ID" value="QDV29601.1"/>
    <property type="molecule type" value="Genomic_DNA"/>
</dbReference>
<evidence type="ECO:0000313" key="2">
    <source>
        <dbReference type="Proteomes" id="UP000315349"/>
    </source>
</evidence>
<evidence type="ECO:0000313" key="1">
    <source>
        <dbReference type="EMBL" id="QDV29601.1"/>
    </source>
</evidence>
<gene>
    <name evidence="1" type="ORF">Spb1_15140</name>
</gene>